<evidence type="ECO:0000313" key="4">
    <source>
        <dbReference type="EMBL" id="GJT02415.1"/>
    </source>
</evidence>
<dbReference type="Gene3D" id="4.10.60.10">
    <property type="entry name" value="Zinc finger, CCHC-type"/>
    <property type="match status" value="1"/>
</dbReference>
<keyword evidence="4" id="KW-0548">Nucleotidyltransferase</keyword>
<keyword evidence="4" id="KW-0808">Transferase</keyword>
<evidence type="ECO:0000256" key="2">
    <source>
        <dbReference type="SAM" id="MobiDB-lite"/>
    </source>
</evidence>
<feature type="region of interest" description="Disordered" evidence="2">
    <location>
        <begin position="263"/>
        <end position="298"/>
    </location>
</feature>
<feature type="compositionally biased region" description="Polar residues" evidence="2">
    <location>
        <begin position="167"/>
        <end position="178"/>
    </location>
</feature>
<feature type="region of interest" description="Disordered" evidence="2">
    <location>
        <begin position="13"/>
        <end position="33"/>
    </location>
</feature>
<gene>
    <name evidence="4" type="ORF">Tco_0823584</name>
</gene>
<keyword evidence="5" id="KW-1185">Reference proteome</keyword>
<keyword evidence="1" id="KW-0862">Zinc</keyword>
<dbReference type="SUPFAM" id="SSF57756">
    <property type="entry name" value="Retrovirus zinc finger-like domains"/>
    <property type="match status" value="1"/>
</dbReference>
<evidence type="ECO:0000259" key="3">
    <source>
        <dbReference type="PROSITE" id="PS50158"/>
    </source>
</evidence>
<comment type="caution">
    <text evidence="4">The sequence shown here is derived from an EMBL/GenBank/DDBJ whole genome shotgun (WGS) entry which is preliminary data.</text>
</comment>
<dbReference type="InterPro" id="IPR036875">
    <property type="entry name" value="Znf_CCHC_sf"/>
</dbReference>
<accession>A0ABQ5AIG6</accession>
<feature type="domain" description="CCHC-type" evidence="3">
    <location>
        <begin position="215"/>
        <end position="229"/>
    </location>
</feature>
<dbReference type="EMBL" id="BQNB010012347">
    <property type="protein sequence ID" value="GJT02415.1"/>
    <property type="molecule type" value="Genomic_DNA"/>
</dbReference>
<feature type="region of interest" description="Disordered" evidence="2">
    <location>
        <begin position="158"/>
        <end position="178"/>
    </location>
</feature>
<dbReference type="SMART" id="SM00343">
    <property type="entry name" value="ZnF_C2HC"/>
    <property type="match status" value="2"/>
</dbReference>
<name>A0ABQ5AIG6_9ASTR</name>
<dbReference type="GO" id="GO:0003964">
    <property type="term" value="F:RNA-directed DNA polymerase activity"/>
    <property type="evidence" value="ECO:0007669"/>
    <property type="project" value="UniProtKB-KW"/>
</dbReference>
<dbReference type="PROSITE" id="PS50158">
    <property type="entry name" value="ZF_CCHC"/>
    <property type="match status" value="2"/>
</dbReference>
<keyword evidence="1" id="KW-0863">Zinc-finger</keyword>
<feature type="domain" description="CCHC-type" evidence="3">
    <location>
        <begin position="243"/>
        <end position="258"/>
    </location>
</feature>
<proteinExistence type="predicted"/>
<keyword evidence="1" id="KW-0479">Metal-binding</keyword>
<feature type="compositionally biased region" description="Basic and acidic residues" evidence="2">
    <location>
        <begin position="13"/>
        <end position="25"/>
    </location>
</feature>
<feature type="compositionally biased region" description="Acidic residues" evidence="2">
    <location>
        <begin position="285"/>
        <end position="298"/>
    </location>
</feature>
<organism evidence="4 5">
    <name type="scientific">Tanacetum coccineum</name>
    <dbReference type="NCBI Taxonomy" id="301880"/>
    <lineage>
        <taxon>Eukaryota</taxon>
        <taxon>Viridiplantae</taxon>
        <taxon>Streptophyta</taxon>
        <taxon>Embryophyta</taxon>
        <taxon>Tracheophyta</taxon>
        <taxon>Spermatophyta</taxon>
        <taxon>Magnoliopsida</taxon>
        <taxon>eudicotyledons</taxon>
        <taxon>Gunneridae</taxon>
        <taxon>Pentapetalae</taxon>
        <taxon>asterids</taxon>
        <taxon>campanulids</taxon>
        <taxon>Asterales</taxon>
        <taxon>Asteraceae</taxon>
        <taxon>Asteroideae</taxon>
        <taxon>Anthemideae</taxon>
        <taxon>Anthemidinae</taxon>
        <taxon>Tanacetum</taxon>
    </lineage>
</organism>
<dbReference type="Pfam" id="PF00098">
    <property type="entry name" value="zf-CCHC"/>
    <property type="match status" value="2"/>
</dbReference>
<evidence type="ECO:0000256" key="1">
    <source>
        <dbReference type="PROSITE-ProRule" id="PRU00047"/>
    </source>
</evidence>
<protein>
    <submittedName>
        <fullName evidence="4">Reverse transcriptase domain-containing protein</fullName>
    </submittedName>
</protein>
<evidence type="ECO:0000313" key="5">
    <source>
        <dbReference type="Proteomes" id="UP001151760"/>
    </source>
</evidence>
<keyword evidence="4" id="KW-0695">RNA-directed DNA polymerase</keyword>
<sequence length="298" mass="33317">MIDQDVADALAARDADRSMNGDDSHNSGTGVRRNERVVREYTYPDFMKCQPLNFKGMEGVVKLTQWTVGHDVAYAMTWADLKKKMTDKYCPRGEIKKLEVELWNLKVKGTDMRDYVGGLPDMIHGSVVASKPKTMQEATEMATELMDKKISTFAERQAENKRKLDNNHQAQQQLPKRQNVVQAYAAGTGERKEYAGTLPLCNKCKFHHNGPCTVKCANCKRVGHLTRDCWSSAATNNQRTLTCYECGNQGHYKSDCPKLKNRNHGNQAEGTGTHGMVLALGGGETDQDPNNIEDEIEA</sequence>
<dbReference type="InterPro" id="IPR001878">
    <property type="entry name" value="Znf_CCHC"/>
</dbReference>
<reference evidence="4" key="1">
    <citation type="journal article" date="2022" name="Int. J. Mol. Sci.">
        <title>Draft Genome of Tanacetum Coccineum: Genomic Comparison of Closely Related Tanacetum-Family Plants.</title>
        <authorList>
            <person name="Yamashiro T."/>
            <person name="Shiraishi A."/>
            <person name="Nakayama K."/>
            <person name="Satake H."/>
        </authorList>
    </citation>
    <scope>NUCLEOTIDE SEQUENCE</scope>
</reference>
<dbReference type="Proteomes" id="UP001151760">
    <property type="component" value="Unassembled WGS sequence"/>
</dbReference>
<reference evidence="4" key="2">
    <citation type="submission" date="2022-01" db="EMBL/GenBank/DDBJ databases">
        <authorList>
            <person name="Yamashiro T."/>
            <person name="Shiraishi A."/>
            <person name="Satake H."/>
            <person name="Nakayama K."/>
        </authorList>
    </citation>
    <scope>NUCLEOTIDE SEQUENCE</scope>
</reference>